<keyword evidence="5" id="KW-0548">Nucleotidyltransferase</keyword>
<reference evidence="24 25" key="2">
    <citation type="submission" date="2016-05" db="EMBL/GenBank/DDBJ databases">
        <title>Lineage-specific infection strategies underlie the spectrum of fungal disease in amphibians.</title>
        <authorList>
            <person name="Cuomo C.A."/>
            <person name="Farrer R.A."/>
            <person name="James T."/>
            <person name="Longcore J."/>
            <person name="Birren B."/>
        </authorList>
    </citation>
    <scope>NUCLEOTIDE SEQUENCE [LARGE SCALE GENOMIC DNA]</scope>
    <source>
        <strain evidence="24 25">JEL423</strain>
    </source>
</reference>
<keyword evidence="10" id="KW-0255">Endonuclease</keyword>
<dbReference type="Pfam" id="PF00665">
    <property type="entry name" value="rve"/>
    <property type="match status" value="1"/>
</dbReference>
<evidence type="ECO:0000259" key="23">
    <source>
        <dbReference type="PROSITE" id="PS50994"/>
    </source>
</evidence>
<dbReference type="PANTHER" id="PTHR42648:SF11">
    <property type="entry name" value="TRANSPOSON TY4-P GAG-POL POLYPROTEIN"/>
    <property type="match status" value="1"/>
</dbReference>
<evidence type="ECO:0000256" key="18">
    <source>
        <dbReference type="ARBA" id="ARBA00023172"/>
    </source>
</evidence>
<evidence type="ECO:0000256" key="1">
    <source>
        <dbReference type="ARBA" id="ARBA00002180"/>
    </source>
</evidence>
<evidence type="ECO:0000313" key="24">
    <source>
        <dbReference type="EMBL" id="OAJ32732.1"/>
    </source>
</evidence>
<dbReference type="InterPro" id="IPR043502">
    <property type="entry name" value="DNA/RNA_pol_sf"/>
</dbReference>
<evidence type="ECO:0000256" key="13">
    <source>
        <dbReference type="ARBA" id="ARBA00022842"/>
    </source>
</evidence>
<dbReference type="PROSITE" id="PS50994">
    <property type="entry name" value="INTEGRASE"/>
    <property type="match status" value="1"/>
</dbReference>
<dbReference type="InterPro" id="IPR025724">
    <property type="entry name" value="GAG-pre-integrase_dom"/>
</dbReference>
<evidence type="ECO:0000256" key="2">
    <source>
        <dbReference type="ARBA" id="ARBA00022578"/>
    </source>
</evidence>
<keyword evidence="7" id="KW-0479">Metal-binding</keyword>
<comment type="catalytic activity">
    <reaction evidence="20">
        <text>DNA(n) + a 2'-deoxyribonucleoside 5'-triphosphate = DNA(n+1) + diphosphate</text>
        <dbReference type="Rhea" id="RHEA:22508"/>
        <dbReference type="Rhea" id="RHEA-COMP:17339"/>
        <dbReference type="Rhea" id="RHEA-COMP:17340"/>
        <dbReference type="ChEBI" id="CHEBI:33019"/>
        <dbReference type="ChEBI" id="CHEBI:61560"/>
        <dbReference type="ChEBI" id="CHEBI:173112"/>
        <dbReference type="EC" id="2.7.7.49"/>
    </reaction>
</comment>
<dbReference type="Pfam" id="PF25597">
    <property type="entry name" value="SH3_retrovirus"/>
    <property type="match status" value="1"/>
</dbReference>
<dbReference type="GO" id="GO:0003676">
    <property type="term" value="F:nucleic acid binding"/>
    <property type="evidence" value="ECO:0007669"/>
    <property type="project" value="InterPro"/>
</dbReference>
<dbReference type="CDD" id="cd09272">
    <property type="entry name" value="RNase_HI_RT_Ty1"/>
    <property type="match status" value="1"/>
</dbReference>
<evidence type="ECO:0000256" key="19">
    <source>
        <dbReference type="ARBA" id="ARBA00023268"/>
    </source>
</evidence>
<keyword evidence="13" id="KW-0460">Magnesium</keyword>
<dbReference type="GO" id="GO:0004190">
    <property type="term" value="F:aspartic-type endopeptidase activity"/>
    <property type="evidence" value="ECO:0007669"/>
    <property type="project" value="UniProtKB-KW"/>
</dbReference>
<dbReference type="GO" id="GO:0006508">
    <property type="term" value="P:proteolysis"/>
    <property type="evidence" value="ECO:0007669"/>
    <property type="project" value="UniProtKB-KW"/>
</dbReference>
<feature type="domain" description="Integrase catalytic" evidence="23">
    <location>
        <begin position="544"/>
        <end position="713"/>
    </location>
</feature>
<dbReference type="PANTHER" id="PTHR42648">
    <property type="entry name" value="TRANSPOSASE, PUTATIVE-RELATED"/>
    <property type="match status" value="1"/>
</dbReference>
<evidence type="ECO:0000256" key="21">
    <source>
        <dbReference type="ARBA" id="ARBA00049244"/>
    </source>
</evidence>
<feature type="region of interest" description="Disordered" evidence="22">
    <location>
        <begin position="205"/>
        <end position="262"/>
    </location>
</feature>
<keyword evidence="16" id="KW-0808">Transferase</keyword>
<dbReference type="Gene3D" id="3.30.420.10">
    <property type="entry name" value="Ribonuclease H-like superfamily/Ribonuclease H"/>
    <property type="match status" value="1"/>
</dbReference>
<gene>
    <name evidence="24" type="ORF">BDEG_28617</name>
</gene>
<keyword evidence="4" id="KW-0645">Protease</keyword>
<evidence type="ECO:0000256" key="10">
    <source>
        <dbReference type="ARBA" id="ARBA00022759"/>
    </source>
</evidence>
<proteinExistence type="predicted"/>
<keyword evidence="9" id="KW-0064">Aspartyl protease</keyword>
<keyword evidence="3" id="KW-1188">Viral release from host cell</keyword>
<evidence type="ECO:0000256" key="9">
    <source>
        <dbReference type="ARBA" id="ARBA00022750"/>
    </source>
</evidence>
<dbReference type="InterPro" id="IPR001584">
    <property type="entry name" value="Integrase_cat-core"/>
</dbReference>
<dbReference type="GO" id="GO:0015074">
    <property type="term" value="P:DNA integration"/>
    <property type="evidence" value="ECO:0007669"/>
    <property type="project" value="UniProtKB-KW"/>
</dbReference>
<dbReference type="InterPro" id="IPR057670">
    <property type="entry name" value="SH3_retrovirus"/>
</dbReference>
<dbReference type="GO" id="GO:0003964">
    <property type="term" value="F:RNA-directed DNA polymerase activity"/>
    <property type="evidence" value="ECO:0007669"/>
    <property type="project" value="UniProtKB-KW"/>
</dbReference>
<name>A0A177VZF9_BATDL</name>
<evidence type="ECO:0000256" key="8">
    <source>
        <dbReference type="ARBA" id="ARBA00022741"/>
    </source>
</evidence>
<keyword evidence="12" id="KW-0067">ATP-binding</keyword>
<dbReference type="GO" id="GO:0006310">
    <property type="term" value="P:DNA recombination"/>
    <property type="evidence" value="ECO:0007669"/>
    <property type="project" value="UniProtKB-KW"/>
</dbReference>
<dbReference type="EMBL" id="AATT01000295">
    <property type="protein sequence ID" value="OAJ32732.1"/>
    <property type="molecule type" value="Genomic_DNA"/>
</dbReference>
<dbReference type="GO" id="GO:0003887">
    <property type="term" value="F:DNA-directed DNA polymerase activity"/>
    <property type="evidence" value="ECO:0007669"/>
    <property type="project" value="UniProtKB-KW"/>
</dbReference>
<dbReference type="STRING" id="403673.A0A177VZF9"/>
<feature type="region of interest" description="Disordered" evidence="22">
    <location>
        <begin position="848"/>
        <end position="901"/>
    </location>
</feature>
<dbReference type="SUPFAM" id="SSF53098">
    <property type="entry name" value="Ribonuclease H-like"/>
    <property type="match status" value="1"/>
</dbReference>
<keyword evidence="8" id="KW-0547">Nucleotide-binding</keyword>
<evidence type="ECO:0000256" key="15">
    <source>
        <dbReference type="ARBA" id="ARBA00022918"/>
    </source>
</evidence>
<feature type="compositionally biased region" description="Polar residues" evidence="22">
    <location>
        <begin position="855"/>
        <end position="873"/>
    </location>
</feature>
<dbReference type="InterPro" id="IPR039537">
    <property type="entry name" value="Retrotran_Ty1/copia-like"/>
</dbReference>
<dbReference type="InterPro" id="IPR013103">
    <property type="entry name" value="RVT_2"/>
</dbReference>
<dbReference type="InterPro" id="IPR054722">
    <property type="entry name" value="PolX-like_BBD"/>
</dbReference>
<keyword evidence="14" id="KW-0229">DNA integration</keyword>
<dbReference type="GO" id="GO:0005524">
    <property type="term" value="F:ATP binding"/>
    <property type="evidence" value="ECO:0007669"/>
    <property type="project" value="UniProtKB-KW"/>
</dbReference>
<feature type="compositionally biased region" description="Polar residues" evidence="22">
    <location>
        <begin position="217"/>
        <end position="252"/>
    </location>
</feature>
<evidence type="ECO:0000256" key="22">
    <source>
        <dbReference type="SAM" id="MobiDB-lite"/>
    </source>
</evidence>
<dbReference type="Pfam" id="PF07727">
    <property type="entry name" value="RVT_2"/>
    <property type="match status" value="1"/>
</dbReference>
<reference evidence="24 25" key="1">
    <citation type="submission" date="2006-10" db="EMBL/GenBank/DDBJ databases">
        <title>The Genome Sequence of Batrachochytrium dendrobatidis JEL423.</title>
        <authorList>
            <consortium name="The Broad Institute Genome Sequencing Platform"/>
            <person name="Birren B."/>
            <person name="Lander E."/>
            <person name="Galagan J."/>
            <person name="Cuomo C."/>
            <person name="Devon K."/>
            <person name="Jaffe D."/>
            <person name="Butler J."/>
            <person name="Alvarez P."/>
            <person name="Gnerre S."/>
            <person name="Grabherr M."/>
            <person name="Kleber M."/>
            <person name="Mauceli E."/>
            <person name="Brockman W."/>
            <person name="Young S."/>
            <person name="LaButti K."/>
            <person name="Sykes S."/>
            <person name="DeCaprio D."/>
            <person name="Crawford M."/>
            <person name="Koehrsen M."/>
            <person name="Engels R."/>
            <person name="Montgomery P."/>
            <person name="Pearson M."/>
            <person name="Howarth C."/>
            <person name="Larson L."/>
            <person name="White J."/>
            <person name="O'Leary S."/>
            <person name="Kodira C."/>
            <person name="Zeng Q."/>
            <person name="Yandava C."/>
            <person name="Alvarado L."/>
            <person name="Longcore J."/>
            <person name="James T."/>
        </authorList>
    </citation>
    <scope>NUCLEOTIDE SEQUENCE [LARGE SCALE GENOMIC DNA]</scope>
    <source>
        <strain evidence="24 25">JEL423</strain>
    </source>
</reference>
<organism evidence="24 25">
    <name type="scientific">Batrachochytrium dendrobatidis (strain JEL423)</name>
    <dbReference type="NCBI Taxonomy" id="403673"/>
    <lineage>
        <taxon>Eukaryota</taxon>
        <taxon>Fungi</taxon>
        <taxon>Fungi incertae sedis</taxon>
        <taxon>Chytridiomycota</taxon>
        <taxon>Chytridiomycota incertae sedis</taxon>
        <taxon>Chytridiomycetes</taxon>
        <taxon>Rhizophydiales</taxon>
        <taxon>Rhizophydiales incertae sedis</taxon>
        <taxon>Batrachochytrium</taxon>
    </lineage>
</organism>
<dbReference type="GO" id="GO:0004519">
    <property type="term" value="F:endonuclease activity"/>
    <property type="evidence" value="ECO:0007669"/>
    <property type="project" value="UniProtKB-KW"/>
</dbReference>
<keyword evidence="16" id="KW-0239">DNA-directed DNA polymerase</keyword>
<dbReference type="VEuPathDB" id="FungiDB:BDEG_28617"/>
<keyword evidence="11" id="KW-0378">Hydrolase</keyword>
<keyword evidence="2" id="KW-0815">Transposition</keyword>
<evidence type="ECO:0000256" key="11">
    <source>
        <dbReference type="ARBA" id="ARBA00022801"/>
    </source>
</evidence>
<sequence length="1488" mass="167079">MSPEESTRVKVADGLFIPLLTNTNFQDWNNGIHAAMSSFNLWELHIKIAPPEEKTNTFIVNDYKAYSILATTTGKENDDLTHNSEGAPLSAHDAYKAIHAHYSTGSTSSRIQLFADLNAIVYDPDQGVEVLYNSMIEIRKKLANQKRCYPDVEFIEMMISRLIVVSHHWGNLRTRYDRLSEEEFSTTTTRRDLLAEERSLISAGVLPPITTGEHAHQANTRSNTKLMSKNSNRNNANQMQSSNGRHTAPQNQDSKRSPFWPNGKRKVLCNNCGRLGSHTEKDCRLPTQNSNYYSQNNDTYGLNACDISKTQDHTSTLKTPQDEFMFQATNGTNGMQDKLILDSGATAHMICHKDWLTDLVPITREIHCSGAEKHVATAKGTLTIESEYNGRKSTIHLADVLYVPTFKVNLLSETSFLDKGCDIDITRYSRTIYAANKKPILLCNRVKNLSIADCKIHTPIHQSYRSQIVDDSDNDDAYFSSIASPAVSLETWHKRFGHLNTDAIKALANLTNGLKLTSDKGLTNQNCSGCTQGKAHRAPFERIRESRTNGINELLHMDLAGPFEVESLGKAKYYLIIVDDFSRYSHLYTLQAKSQTSERLKEHIALMETGTGIPVRRIRSDNGGEFLSKDFAAYLKKKGIEHQTTAPYTPQHNGVAERRNRSIGNAIRSMILSAGLPKRFWAEAAATAVYLQNRSPHSAINNLTPYEKKFGKKPWVSHLKTFGCEANAVIPSTLLRKLDSRTSNCVMLGYKQGSKAYRLYDLDSKKIISTRDAKFNENNFPFKNQKTKQRSQQTGKLKIIQLEISRTQEIPVKKATPAKEVITVTETQQEEDLGNSSQTQPIIATSEYNDGTYPTVHQSRPNPEDSNQASQIIRSGGVTTKDPFESSSPSGFNPSRLPNPLRPYKGYIYEEITDEEPESHSSPPTGRGTSRNKQILSSLNEKDLKNNTRALTAIETVEDKAELSTYSPLYKNPHSFPELIDEDFSYFSAGIEDNIIPTNWKQAMATKDSQSWRLAADLEMNALHKNQTWIECQLPSGRKPIQVKWVFRIKRNSDGTIDKYKARLVAKGFVQIPGIDYNETYAPVLRFTSFRTLLTLAAILDLEIDHTDANNAFLNGVITEDLYIELPEGYNNNINNKDSGRTVGKLQKALYGLKQSPHKWNEILVQECTNLGFIQCISDPCIMIKRDQHLFVMIAIYVDDILFVGNNRPYLDEAKKDLFKRQAEQKDQRISRTLSKGVLTPALETENTTDAPYREAVGSLMYAMVATRPDLGAAIGLVSRYLHKSNDSHWTAVKRILRYVKHSISYSLVLGGDSPTLTGYCDADWAGDVDSRKSTSGYAFFIGNGCISWRSTKQTSVAVSTMEAEYIAAATATRELLFLRTLLKELGFEQLNPTILYSDSQSAIANTKNLAPNHAATKHMDVKLKFLRDQVTNKTVSVEYVKTNDQVADILTKGLPRFAFDKLSDLLGLYPVQGVVGCWNIQTDTLKR</sequence>
<evidence type="ECO:0000256" key="3">
    <source>
        <dbReference type="ARBA" id="ARBA00022612"/>
    </source>
</evidence>
<evidence type="ECO:0000256" key="7">
    <source>
        <dbReference type="ARBA" id="ARBA00022723"/>
    </source>
</evidence>
<evidence type="ECO:0000256" key="16">
    <source>
        <dbReference type="ARBA" id="ARBA00022932"/>
    </source>
</evidence>
<comment type="caution">
    <text evidence="24">The sequence shown here is derived from an EMBL/GenBank/DDBJ whole genome shotgun (WGS) entry which is preliminary data.</text>
</comment>
<keyword evidence="18" id="KW-0233">DNA recombination</keyword>
<protein>
    <recommendedName>
        <fullName evidence="23">Integrase catalytic domain-containing protein</fullName>
    </recommendedName>
</protein>
<dbReference type="SUPFAM" id="SSF56672">
    <property type="entry name" value="DNA/RNA polymerases"/>
    <property type="match status" value="1"/>
</dbReference>
<evidence type="ECO:0000256" key="5">
    <source>
        <dbReference type="ARBA" id="ARBA00022695"/>
    </source>
</evidence>
<keyword evidence="6" id="KW-0540">Nuclease</keyword>
<comment type="function">
    <text evidence="1">The aspartyl protease (PR) mediates the proteolytic cleavages of the Gag and Gag-Pol polyproteins after assembly of the VLP.</text>
</comment>
<dbReference type="Pfam" id="PF13976">
    <property type="entry name" value="gag_pre-integrs"/>
    <property type="match status" value="1"/>
</dbReference>
<evidence type="ECO:0000256" key="20">
    <source>
        <dbReference type="ARBA" id="ARBA00048173"/>
    </source>
</evidence>
<dbReference type="OrthoDB" id="7691805at2759"/>
<evidence type="ECO:0000256" key="12">
    <source>
        <dbReference type="ARBA" id="ARBA00022840"/>
    </source>
</evidence>
<accession>A0A177VZF9</accession>
<dbReference type="GO" id="GO:0046872">
    <property type="term" value="F:metal ion binding"/>
    <property type="evidence" value="ECO:0007669"/>
    <property type="project" value="UniProtKB-KW"/>
</dbReference>
<keyword evidence="17" id="KW-0917">Virion maturation</keyword>
<evidence type="ECO:0000256" key="17">
    <source>
        <dbReference type="ARBA" id="ARBA00023113"/>
    </source>
</evidence>
<evidence type="ECO:0000256" key="6">
    <source>
        <dbReference type="ARBA" id="ARBA00022722"/>
    </source>
</evidence>
<dbReference type="InterPro" id="IPR036397">
    <property type="entry name" value="RNaseH_sf"/>
</dbReference>
<evidence type="ECO:0000313" key="25">
    <source>
        <dbReference type="Proteomes" id="UP000077115"/>
    </source>
</evidence>
<dbReference type="GO" id="GO:0032196">
    <property type="term" value="P:transposition"/>
    <property type="evidence" value="ECO:0007669"/>
    <property type="project" value="UniProtKB-KW"/>
</dbReference>
<comment type="catalytic activity">
    <reaction evidence="21">
        <text>DNA(n) + a 2'-deoxyribonucleoside 5'-triphosphate = DNA(n+1) + diphosphate</text>
        <dbReference type="Rhea" id="RHEA:22508"/>
        <dbReference type="Rhea" id="RHEA-COMP:17339"/>
        <dbReference type="Rhea" id="RHEA-COMP:17340"/>
        <dbReference type="ChEBI" id="CHEBI:33019"/>
        <dbReference type="ChEBI" id="CHEBI:61560"/>
        <dbReference type="ChEBI" id="CHEBI:173112"/>
        <dbReference type="EC" id="2.7.7.7"/>
    </reaction>
</comment>
<evidence type="ECO:0000256" key="4">
    <source>
        <dbReference type="ARBA" id="ARBA00022670"/>
    </source>
</evidence>
<keyword evidence="15" id="KW-0695">RNA-directed DNA polymerase</keyword>
<dbReference type="GO" id="GO:0005634">
    <property type="term" value="C:nucleus"/>
    <property type="evidence" value="ECO:0007669"/>
    <property type="project" value="UniProtKB-ARBA"/>
</dbReference>
<dbReference type="Pfam" id="PF22936">
    <property type="entry name" value="Pol_BBD"/>
    <property type="match status" value="1"/>
</dbReference>
<keyword evidence="19" id="KW-0511">Multifunctional enzyme</keyword>
<dbReference type="Proteomes" id="UP000077115">
    <property type="component" value="Unassembled WGS sequence"/>
</dbReference>
<dbReference type="InterPro" id="IPR012337">
    <property type="entry name" value="RNaseH-like_sf"/>
</dbReference>
<evidence type="ECO:0000256" key="14">
    <source>
        <dbReference type="ARBA" id="ARBA00022908"/>
    </source>
</evidence>